<feature type="domain" description="TonB C-terminal" evidence="1">
    <location>
        <begin position="139"/>
        <end position="226"/>
    </location>
</feature>
<dbReference type="SUPFAM" id="SSF49464">
    <property type="entry name" value="Carboxypeptidase regulatory domain-like"/>
    <property type="match status" value="1"/>
</dbReference>
<dbReference type="Proteomes" id="UP000808337">
    <property type="component" value="Unassembled WGS sequence"/>
</dbReference>
<keyword evidence="2" id="KW-0121">Carboxypeptidase</keyword>
<dbReference type="GO" id="GO:0055085">
    <property type="term" value="P:transmembrane transport"/>
    <property type="evidence" value="ECO:0007669"/>
    <property type="project" value="InterPro"/>
</dbReference>
<organism evidence="2 3">
    <name type="scientific">Candidatus Opimibacter skivensis</name>
    <dbReference type="NCBI Taxonomy" id="2982028"/>
    <lineage>
        <taxon>Bacteria</taxon>
        <taxon>Pseudomonadati</taxon>
        <taxon>Bacteroidota</taxon>
        <taxon>Saprospiria</taxon>
        <taxon>Saprospirales</taxon>
        <taxon>Saprospiraceae</taxon>
        <taxon>Candidatus Opimibacter</taxon>
    </lineage>
</organism>
<accession>A0A9D7SR47</accession>
<dbReference type="GO" id="GO:0004180">
    <property type="term" value="F:carboxypeptidase activity"/>
    <property type="evidence" value="ECO:0007669"/>
    <property type="project" value="UniProtKB-KW"/>
</dbReference>
<dbReference type="SUPFAM" id="SSF74653">
    <property type="entry name" value="TolA/TonB C-terminal domain"/>
    <property type="match status" value="1"/>
</dbReference>
<dbReference type="AlphaFoldDB" id="A0A9D7SR47"/>
<dbReference type="InterPro" id="IPR008969">
    <property type="entry name" value="CarboxyPept-like_regulatory"/>
</dbReference>
<dbReference type="Gene3D" id="3.30.1150.10">
    <property type="match status" value="1"/>
</dbReference>
<evidence type="ECO:0000259" key="1">
    <source>
        <dbReference type="PROSITE" id="PS52015"/>
    </source>
</evidence>
<sequence>MSADKSMGAGATEFSFNSKKDEGYYANQMNPDLMKMRVAGKVVDEITGEPILFAPINIANTNLFELTDIDGNFNFYIPEPTAEIVVEYTGYFSTSSIVQQGQIDKVIVLHEGSTIPDPRSEIELNKISLESKHAHFLKVDTEDFRQYLNNNSIYPLATTYDPVGKMVKLEFIINKKQMLDHIKVLKSSGGKQYEEEAIRLLKSGPSWRCEDALNFPCTREFTIYFK</sequence>
<keyword evidence="2" id="KW-0378">Hydrolase</keyword>
<dbReference type="Pfam" id="PF13715">
    <property type="entry name" value="CarbopepD_reg_2"/>
    <property type="match status" value="1"/>
</dbReference>
<protein>
    <submittedName>
        <fullName evidence="2">Carboxypeptidase-like regulatory domain-containing protein</fullName>
    </submittedName>
</protein>
<keyword evidence="2" id="KW-0645">Protease</keyword>
<dbReference type="Gene3D" id="2.60.40.1120">
    <property type="entry name" value="Carboxypeptidase-like, regulatory domain"/>
    <property type="match status" value="1"/>
</dbReference>
<reference evidence="2 3" key="1">
    <citation type="submission" date="2020-10" db="EMBL/GenBank/DDBJ databases">
        <title>Connecting structure to function with the recovery of over 1000 high-quality activated sludge metagenome-assembled genomes encoding full-length rRNA genes using long-read sequencing.</title>
        <authorList>
            <person name="Singleton C.M."/>
            <person name="Petriglieri F."/>
            <person name="Kristensen J.M."/>
            <person name="Kirkegaard R.H."/>
            <person name="Michaelsen T.Y."/>
            <person name="Andersen M.H."/>
            <person name="Karst S.M."/>
            <person name="Dueholm M.S."/>
            <person name="Nielsen P.H."/>
            <person name="Albertsen M."/>
        </authorList>
    </citation>
    <scope>NUCLEOTIDE SEQUENCE [LARGE SCALE GENOMIC DNA]</scope>
    <source>
        <strain evidence="2">Ribe_18-Q3-R11-54_MAXAC.273</strain>
    </source>
</reference>
<dbReference type="InterPro" id="IPR037682">
    <property type="entry name" value="TonB_C"/>
</dbReference>
<comment type="caution">
    <text evidence="2">The sequence shown here is derived from an EMBL/GenBank/DDBJ whole genome shotgun (WGS) entry which is preliminary data.</text>
</comment>
<proteinExistence type="predicted"/>
<evidence type="ECO:0000313" key="2">
    <source>
        <dbReference type="EMBL" id="MBK9981735.1"/>
    </source>
</evidence>
<evidence type="ECO:0000313" key="3">
    <source>
        <dbReference type="Proteomes" id="UP000808337"/>
    </source>
</evidence>
<dbReference type="EMBL" id="JADKGY010000001">
    <property type="protein sequence ID" value="MBK9981735.1"/>
    <property type="molecule type" value="Genomic_DNA"/>
</dbReference>
<dbReference type="PROSITE" id="PS52015">
    <property type="entry name" value="TONB_CTD"/>
    <property type="match status" value="1"/>
</dbReference>
<name>A0A9D7SR47_9BACT</name>
<gene>
    <name evidence="2" type="ORF">IPP15_04815</name>
</gene>